<dbReference type="SUPFAM" id="SSF81301">
    <property type="entry name" value="Nucleotidyltransferase"/>
    <property type="match status" value="1"/>
</dbReference>
<dbReference type="KEGG" id="mcn:Mcup_1871"/>
<dbReference type="InterPro" id="IPR043519">
    <property type="entry name" value="NT_sf"/>
</dbReference>
<name>F4G186_METCR</name>
<keyword evidence="3" id="KW-1185">Reference proteome</keyword>
<dbReference type="GO" id="GO:0016740">
    <property type="term" value="F:transferase activity"/>
    <property type="evidence" value="ECO:0007669"/>
    <property type="project" value="UniProtKB-KW"/>
</dbReference>
<organism evidence="2 3">
    <name type="scientific">Metallosphaera cuprina (strain Ar-4)</name>
    <dbReference type="NCBI Taxonomy" id="1006006"/>
    <lineage>
        <taxon>Archaea</taxon>
        <taxon>Thermoproteota</taxon>
        <taxon>Thermoprotei</taxon>
        <taxon>Sulfolobales</taxon>
        <taxon>Sulfolobaceae</taxon>
        <taxon>Metallosphaera</taxon>
    </lineage>
</organism>
<dbReference type="RefSeq" id="WP_013738471.1">
    <property type="nucleotide sequence ID" value="NC_015435.1"/>
</dbReference>
<reference evidence="2 3" key="1">
    <citation type="journal article" date="2011" name="J. Bacteriol.">
        <title>Complete genome sequence of Metallosphaera cuprina, a metal sulfide-oxidizing archaeon from a hot spring.</title>
        <authorList>
            <person name="Liu L.J."/>
            <person name="You X.Y."/>
            <person name="Zheng H."/>
            <person name="Wang S."/>
            <person name="Jiang C.Y."/>
            <person name="Liu S.J."/>
        </authorList>
    </citation>
    <scope>NUCLEOTIDE SEQUENCE [LARGE SCALE GENOMIC DNA]</scope>
    <source>
        <strain evidence="2 3">Ar-4</strain>
    </source>
</reference>
<dbReference type="HOGENOM" id="CLU_120784_0_0_2"/>
<sequence length="188" mass="21480">MISFEKIGDVLDEIKKLIDFVIIGDTIVDLSLGRKGIESDLDLFPINFSVIVNYDELKEFVNDRGWDLGSTPIDTPRIVIPLGDDQLQVDIYENIQDFFVPSIVIESAEEMKIGKGFFKVIKLEDYILLKANAFREEDEEELKKIIQLIGERKLKIDMKVLASHVKDFEENKDSIEERLASIGLKLSS</sequence>
<feature type="coiled-coil region" evidence="1">
    <location>
        <begin position="158"/>
        <end position="185"/>
    </location>
</feature>
<dbReference type="GeneID" id="10494059"/>
<dbReference type="EMBL" id="CP002656">
    <property type="protein sequence ID" value="AEB95973.1"/>
    <property type="molecule type" value="Genomic_DNA"/>
</dbReference>
<accession>F4G186</accession>
<dbReference type="PATRIC" id="fig|1006006.8.peg.1876"/>
<evidence type="ECO:0000313" key="2">
    <source>
        <dbReference type="EMBL" id="AEB95973.1"/>
    </source>
</evidence>
<protein>
    <submittedName>
        <fullName evidence="2">Nucleotidyltransferase-like protein</fullName>
    </submittedName>
</protein>
<evidence type="ECO:0000313" key="3">
    <source>
        <dbReference type="Proteomes" id="UP000007812"/>
    </source>
</evidence>
<proteinExistence type="predicted"/>
<dbReference type="AlphaFoldDB" id="F4G186"/>
<gene>
    <name evidence="2" type="ordered locus">Mcup_1871</name>
</gene>
<dbReference type="Proteomes" id="UP000007812">
    <property type="component" value="Chromosome"/>
</dbReference>
<dbReference type="eggNOG" id="arCOG04119">
    <property type="taxonomic scope" value="Archaea"/>
</dbReference>
<dbReference type="OrthoDB" id="26089at2157"/>
<keyword evidence="1" id="KW-0175">Coiled coil</keyword>
<dbReference type="Pfam" id="PF09970">
    <property type="entry name" value="DUF2204"/>
    <property type="match status" value="1"/>
</dbReference>
<evidence type="ECO:0000256" key="1">
    <source>
        <dbReference type="SAM" id="Coils"/>
    </source>
</evidence>
<dbReference type="InterPro" id="IPR018700">
    <property type="entry name" value="DUF2204"/>
</dbReference>